<dbReference type="Proteomes" id="UP000271603">
    <property type="component" value="Chromosome"/>
</dbReference>
<dbReference type="EMBL" id="LR134155">
    <property type="protein sequence ID" value="VEA70760.1"/>
    <property type="molecule type" value="Genomic_DNA"/>
</dbReference>
<name>A0A447QKU7_SERRU</name>
<sequence length="80" mass="8988">MNNPDFGLNIVASQEIYKDFISGKIINKYELIDGRLMPSEKFLALISDIDIYRSLYTLIGFELIAVGNEPTLPPGKIVQI</sequence>
<evidence type="ECO:0000313" key="1">
    <source>
        <dbReference type="EMBL" id="VEA70760.1"/>
    </source>
</evidence>
<gene>
    <name evidence="1" type="ORF">NCTC9419_02268</name>
</gene>
<proteinExistence type="predicted"/>
<protein>
    <submittedName>
        <fullName evidence="1">Uncharacterized protein</fullName>
    </submittedName>
</protein>
<evidence type="ECO:0000313" key="2">
    <source>
        <dbReference type="Proteomes" id="UP000271603"/>
    </source>
</evidence>
<dbReference type="AlphaFoldDB" id="A0A447QKU7"/>
<reference evidence="1 2" key="1">
    <citation type="submission" date="2018-12" db="EMBL/GenBank/DDBJ databases">
        <authorList>
            <consortium name="Pathogen Informatics"/>
        </authorList>
    </citation>
    <scope>NUCLEOTIDE SEQUENCE [LARGE SCALE GENOMIC DNA]</scope>
    <source>
        <strain evidence="1 2">NCTC9419</strain>
    </source>
</reference>
<accession>A0A447QKU7</accession>
<organism evidence="1 2">
    <name type="scientific">Serratia rubidaea</name>
    <name type="common">Serratia marinorubra</name>
    <dbReference type="NCBI Taxonomy" id="61652"/>
    <lineage>
        <taxon>Bacteria</taxon>
        <taxon>Pseudomonadati</taxon>
        <taxon>Pseudomonadota</taxon>
        <taxon>Gammaproteobacteria</taxon>
        <taxon>Enterobacterales</taxon>
        <taxon>Yersiniaceae</taxon>
        <taxon>Serratia</taxon>
    </lineage>
</organism>